<feature type="compositionally biased region" description="Acidic residues" evidence="1">
    <location>
        <begin position="179"/>
        <end position="190"/>
    </location>
</feature>
<comment type="caution">
    <text evidence="2">The sequence shown here is derived from an EMBL/GenBank/DDBJ whole genome shotgun (WGS) entry which is preliminary data.</text>
</comment>
<dbReference type="Proteomes" id="UP000479710">
    <property type="component" value="Unassembled WGS sequence"/>
</dbReference>
<protein>
    <submittedName>
        <fullName evidence="2">Uncharacterized protein</fullName>
    </submittedName>
</protein>
<dbReference type="AlphaFoldDB" id="A0A6G1CI23"/>
<name>A0A6G1CI23_9ORYZ</name>
<proteinExistence type="predicted"/>
<evidence type="ECO:0000313" key="2">
    <source>
        <dbReference type="EMBL" id="KAF0899253.1"/>
    </source>
</evidence>
<evidence type="ECO:0000256" key="1">
    <source>
        <dbReference type="SAM" id="MobiDB-lite"/>
    </source>
</evidence>
<feature type="compositionally biased region" description="Acidic residues" evidence="1">
    <location>
        <begin position="90"/>
        <end position="103"/>
    </location>
</feature>
<feature type="compositionally biased region" description="Low complexity" evidence="1">
    <location>
        <begin position="42"/>
        <end position="56"/>
    </location>
</feature>
<sequence length="201" mass="21362">MEDEEEVRGMLPPVAASLESRSKRKMVPPFIGNRGGRGRGRGSAAAKSTTPSASISVETDTHIEPLAEDEDGGENFDMNDATAISVSVPSDDDESQEEEDGDDVSVPSNPSKAARGRKKLKAGAGGATSQLNRHLACCTQFQNKLAKAKRQLAQDPPHTGLVIANAVFECLVEWKIEDQGEDGDDGDIESVELPSTVVESN</sequence>
<feature type="region of interest" description="Disordered" evidence="1">
    <location>
        <begin position="1"/>
        <end position="129"/>
    </location>
</feature>
<gene>
    <name evidence="2" type="ORF">E2562_015910</name>
</gene>
<keyword evidence="3" id="KW-1185">Reference proteome</keyword>
<reference evidence="2 3" key="1">
    <citation type="submission" date="2019-11" db="EMBL/GenBank/DDBJ databases">
        <title>Whole genome sequence of Oryza granulata.</title>
        <authorList>
            <person name="Li W."/>
        </authorList>
    </citation>
    <scope>NUCLEOTIDE SEQUENCE [LARGE SCALE GENOMIC DNA]</scope>
    <source>
        <strain evidence="3">cv. Menghai</strain>
        <tissue evidence="2">Leaf</tissue>
    </source>
</reference>
<accession>A0A6G1CI23</accession>
<organism evidence="2 3">
    <name type="scientific">Oryza meyeriana var. granulata</name>
    <dbReference type="NCBI Taxonomy" id="110450"/>
    <lineage>
        <taxon>Eukaryota</taxon>
        <taxon>Viridiplantae</taxon>
        <taxon>Streptophyta</taxon>
        <taxon>Embryophyta</taxon>
        <taxon>Tracheophyta</taxon>
        <taxon>Spermatophyta</taxon>
        <taxon>Magnoliopsida</taxon>
        <taxon>Liliopsida</taxon>
        <taxon>Poales</taxon>
        <taxon>Poaceae</taxon>
        <taxon>BOP clade</taxon>
        <taxon>Oryzoideae</taxon>
        <taxon>Oryzeae</taxon>
        <taxon>Oryzinae</taxon>
        <taxon>Oryza</taxon>
        <taxon>Oryza meyeriana</taxon>
    </lineage>
</organism>
<dbReference type="EMBL" id="SPHZ02000009">
    <property type="protein sequence ID" value="KAF0899253.1"/>
    <property type="molecule type" value="Genomic_DNA"/>
</dbReference>
<feature type="region of interest" description="Disordered" evidence="1">
    <location>
        <begin position="178"/>
        <end position="201"/>
    </location>
</feature>
<evidence type="ECO:0000313" key="3">
    <source>
        <dbReference type="Proteomes" id="UP000479710"/>
    </source>
</evidence>